<protein>
    <recommendedName>
        <fullName evidence="4">Prepilin-type N-terminal cleavage/methylation domain-containing protein</fullName>
    </recommendedName>
</protein>
<accession>A0A1G2DX93</accession>
<organism evidence="2 3">
    <name type="scientific">Candidatus Nealsonbacteria bacterium RBG_13_37_56</name>
    <dbReference type="NCBI Taxonomy" id="1801661"/>
    <lineage>
        <taxon>Bacteria</taxon>
        <taxon>Candidatus Nealsoniibacteriota</taxon>
    </lineage>
</organism>
<dbReference type="AlphaFoldDB" id="A0A1G2DX93"/>
<dbReference type="EMBL" id="MHLW01000012">
    <property type="protein sequence ID" value="OGZ18177.1"/>
    <property type="molecule type" value="Genomic_DNA"/>
</dbReference>
<evidence type="ECO:0000313" key="3">
    <source>
        <dbReference type="Proteomes" id="UP000178893"/>
    </source>
</evidence>
<keyword evidence="1" id="KW-0472">Membrane</keyword>
<evidence type="ECO:0000313" key="2">
    <source>
        <dbReference type="EMBL" id="OGZ18177.1"/>
    </source>
</evidence>
<proteinExistence type="predicted"/>
<reference evidence="2 3" key="1">
    <citation type="journal article" date="2016" name="Nat. Commun.">
        <title>Thousands of microbial genomes shed light on interconnected biogeochemical processes in an aquifer system.</title>
        <authorList>
            <person name="Anantharaman K."/>
            <person name="Brown C.T."/>
            <person name="Hug L.A."/>
            <person name="Sharon I."/>
            <person name="Castelle C.J."/>
            <person name="Probst A.J."/>
            <person name="Thomas B.C."/>
            <person name="Singh A."/>
            <person name="Wilkins M.J."/>
            <person name="Karaoz U."/>
            <person name="Brodie E.L."/>
            <person name="Williams K.H."/>
            <person name="Hubbard S.S."/>
            <person name="Banfield J.F."/>
        </authorList>
    </citation>
    <scope>NUCLEOTIDE SEQUENCE [LARGE SCALE GENOMIC DNA]</scope>
</reference>
<comment type="caution">
    <text evidence="2">The sequence shown here is derived from an EMBL/GenBank/DDBJ whole genome shotgun (WGS) entry which is preliminary data.</text>
</comment>
<sequence length="166" mass="18612">MNNKAFTILELLGAILVILIGVLTAYGVVQRIITYTIDSSDRITAAYLAKEGVELVRNIRDKNWIANLNWNLGLSSGNYEIDYNDLGLTACAGACTFNNLRFLRKSTVSASDYSYNYTSGTNSKFKRKISITPDGADKIKVIVDVFWSKRGQAHNITVQENIYDWK</sequence>
<feature type="transmembrane region" description="Helical" evidence="1">
    <location>
        <begin position="6"/>
        <end position="29"/>
    </location>
</feature>
<keyword evidence="1" id="KW-0812">Transmembrane</keyword>
<evidence type="ECO:0000256" key="1">
    <source>
        <dbReference type="SAM" id="Phobius"/>
    </source>
</evidence>
<gene>
    <name evidence="2" type="ORF">A2V72_01555</name>
</gene>
<dbReference type="Proteomes" id="UP000178893">
    <property type="component" value="Unassembled WGS sequence"/>
</dbReference>
<keyword evidence="1" id="KW-1133">Transmembrane helix</keyword>
<evidence type="ECO:0008006" key="4">
    <source>
        <dbReference type="Google" id="ProtNLM"/>
    </source>
</evidence>
<name>A0A1G2DX93_9BACT</name>